<dbReference type="EMBL" id="DVNJ01000032">
    <property type="protein sequence ID" value="HIU63329.1"/>
    <property type="molecule type" value="Genomic_DNA"/>
</dbReference>
<dbReference type="Gene3D" id="2.30.30.90">
    <property type="match status" value="1"/>
</dbReference>
<dbReference type="Pfam" id="PF04023">
    <property type="entry name" value="FeoA"/>
    <property type="match status" value="1"/>
</dbReference>
<reference evidence="3" key="2">
    <citation type="journal article" date="2021" name="PeerJ">
        <title>Extensive microbial diversity within the chicken gut microbiome revealed by metagenomics and culture.</title>
        <authorList>
            <person name="Gilroy R."/>
            <person name="Ravi A."/>
            <person name="Getino M."/>
            <person name="Pursley I."/>
            <person name="Horton D.L."/>
            <person name="Alikhan N.F."/>
            <person name="Baker D."/>
            <person name="Gharbi K."/>
            <person name="Hall N."/>
            <person name="Watson M."/>
            <person name="Adriaenssens E.M."/>
            <person name="Foster-Nyarko E."/>
            <person name="Jarju S."/>
            <person name="Secka A."/>
            <person name="Antonio M."/>
            <person name="Oren A."/>
            <person name="Chaudhuri R.R."/>
            <person name="La Ragione R."/>
            <person name="Hildebrand F."/>
            <person name="Pallen M.J."/>
        </authorList>
    </citation>
    <scope>NUCLEOTIDE SEQUENCE</scope>
    <source>
        <strain evidence="3">9366</strain>
    </source>
</reference>
<organism evidence="3 4">
    <name type="scientific">Candidatus Caccalectryoclostridium excrementigallinarum</name>
    <dbReference type="NCBI Taxonomy" id="2840710"/>
    <lineage>
        <taxon>Bacteria</taxon>
        <taxon>Bacillati</taxon>
        <taxon>Bacillota</taxon>
        <taxon>Clostridia</taxon>
        <taxon>Christensenellales</taxon>
        <taxon>Christensenellaceae</taxon>
        <taxon>Christensenellaceae incertae sedis</taxon>
        <taxon>Candidatus Caccalectryoclostridium</taxon>
    </lineage>
</organism>
<dbReference type="AlphaFoldDB" id="A0A9D1MNN9"/>
<evidence type="ECO:0000256" key="1">
    <source>
        <dbReference type="ARBA" id="ARBA00023004"/>
    </source>
</evidence>
<dbReference type="GO" id="GO:0046914">
    <property type="term" value="F:transition metal ion binding"/>
    <property type="evidence" value="ECO:0007669"/>
    <property type="project" value="InterPro"/>
</dbReference>
<dbReference type="Proteomes" id="UP000824145">
    <property type="component" value="Unassembled WGS sequence"/>
</dbReference>
<evidence type="ECO:0000259" key="2">
    <source>
        <dbReference type="SMART" id="SM00899"/>
    </source>
</evidence>
<dbReference type="SMART" id="SM00899">
    <property type="entry name" value="FeoA"/>
    <property type="match status" value="1"/>
</dbReference>
<dbReference type="PANTHER" id="PTHR43151:SF1">
    <property type="entry name" value="SSR2333 PROTEIN"/>
    <property type="match status" value="1"/>
</dbReference>
<dbReference type="InterPro" id="IPR038157">
    <property type="entry name" value="FeoA_core_dom"/>
</dbReference>
<dbReference type="InterPro" id="IPR007167">
    <property type="entry name" value="Fe-transptr_FeoA-like"/>
</dbReference>
<keyword evidence="1" id="KW-0408">Iron</keyword>
<accession>A0A9D1MNN9</accession>
<reference evidence="3" key="1">
    <citation type="submission" date="2020-10" db="EMBL/GenBank/DDBJ databases">
        <authorList>
            <person name="Gilroy R."/>
        </authorList>
    </citation>
    <scope>NUCLEOTIDE SEQUENCE</scope>
    <source>
        <strain evidence="3">9366</strain>
    </source>
</reference>
<dbReference type="InterPro" id="IPR053184">
    <property type="entry name" value="FeoA-like"/>
</dbReference>
<evidence type="ECO:0000313" key="4">
    <source>
        <dbReference type="Proteomes" id="UP000824145"/>
    </source>
</evidence>
<dbReference type="InterPro" id="IPR008988">
    <property type="entry name" value="Transcriptional_repressor_C"/>
</dbReference>
<dbReference type="PANTHER" id="PTHR43151">
    <property type="entry name" value="FEOA FAMILY PROTEIN"/>
    <property type="match status" value="1"/>
</dbReference>
<gene>
    <name evidence="3" type="ORF">IAB07_06140</name>
</gene>
<sequence>MPIVLAPVGQKVRIVAMSLDDEVKKHLTDMGVAIGSEVEVVSNAGGSVVLDVLGARVALNREVAMKIRVA</sequence>
<comment type="caution">
    <text evidence="3">The sequence shown here is derived from an EMBL/GenBank/DDBJ whole genome shotgun (WGS) entry which is preliminary data.</text>
</comment>
<name>A0A9D1MNN9_9FIRM</name>
<dbReference type="SUPFAM" id="SSF50037">
    <property type="entry name" value="C-terminal domain of transcriptional repressors"/>
    <property type="match status" value="1"/>
</dbReference>
<protein>
    <submittedName>
        <fullName evidence="3">Ferrous iron transport protein A</fullName>
    </submittedName>
</protein>
<feature type="domain" description="Ferrous iron transporter FeoA-like" evidence="2">
    <location>
        <begin position="1"/>
        <end position="70"/>
    </location>
</feature>
<evidence type="ECO:0000313" key="3">
    <source>
        <dbReference type="EMBL" id="HIU63329.1"/>
    </source>
</evidence>
<proteinExistence type="predicted"/>